<feature type="signal peptide" evidence="2">
    <location>
        <begin position="1"/>
        <end position="18"/>
    </location>
</feature>
<reference evidence="4" key="1">
    <citation type="journal article" date="2021" name="J Fungi (Basel)">
        <title>Virulence traits and population genomics of the black yeast Aureobasidium melanogenum.</title>
        <authorList>
            <person name="Cernosa A."/>
            <person name="Sun X."/>
            <person name="Gostincar C."/>
            <person name="Fang C."/>
            <person name="Gunde-Cimerman N."/>
            <person name="Song Z."/>
        </authorList>
    </citation>
    <scope>NUCLEOTIDE SEQUENCE</scope>
    <source>
        <strain evidence="4">EXF-9911</strain>
    </source>
</reference>
<dbReference type="Pfam" id="PF14269">
    <property type="entry name" value="Arylsulfotran_2"/>
    <property type="match status" value="1"/>
</dbReference>
<dbReference type="Gene3D" id="3.40.710.10">
    <property type="entry name" value="DD-peptidase/beta-lactamase superfamily"/>
    <property type="match status" value="1"/>
</dbReference>
<dbReference type="SUPFAM" id="SSF50998">
    <property type="entry name" value="Quinoprotein alcohol dehydrogenase-like"/>
    <property type="match status" value="1"/>
</dbReference>
<dbReference type="PANTHER" id="PTHR35340:SF5">
    <property type="entry name" value="ASST-DOMAIN-CONTAINING PROTEIN"/>
    <property type="match status" value="1"/>
</dbReference>
<dbReference type="PANTHER" id="PTHR35340">
    <property type="entry name" value="PQQ ENZYME REPEAT PROTEIN-RELATED"/>
    <property type="match status" value="1"/>
</dbReference>
<sequence>MISGPLFLCLWLITLAVANDVGPSYHPPSVDAATWETKYGSYPFKSYRSSNITSPAVRKAVDSPLCYDDNYIFLSPRGFRVPNPSVTILDNHGDLIWSHLVKGQAYNLKVQEYKGEKVLTYWVGDDAVGGHGEGYFYVLNTKYEEIARIRGVNNLRADLHELTITPEGTALVTFYQIYPLHHPGMFRITDTVYIWDCLFQEFDIASQKLIFEWRASEHHELDESYTKVDTDGLSIDHPYDWYHINSVQKDDLGNYLVSARFTSTITYINGRTGDIIWYLGGKRNSFSDLSNGQATNMEYQHVARFAPLTTFPSLMAKEIVDHGKKTHKDGFTKQLLTLFDNGIPPRPARGLILELTYPEQGISTNAPLTARVVKAYEHPLHTDSVSQGSFQAVHSNLTQNSDPHVLLGFGWQGTWTEYLADGTLLCDSRIVVEKGLQTPGKGYVQSYSVLKFPWKATPHYPPVAVPGKDKTSVFVSWNGATEVFSWQLSVLINDQWQQHRKELKHSFETEIDLPNKDLGRGLVRYVIVEALDENGKVLGKTDIVDLWAKGLVSRITQMTPLSGGGGFGSWVGFLVVIAVVVFIADRGYGYAILPDVKATPDTLWFTGSTTKAFTAAAAALVVQDTIEYPEVSWSSPLSTLLPGYFALEDDYYTSHITLEDALSHRSGLPRHDLAYGWSEGKETGALDIIRTMRHLPLAAEPRTKWQYCNLMYGTVGQALAMLGGLGFGDLLKKLIWEPIGMRSTTTSTKEAMAAKDQHGKTRLSRGYFWNKDHYLPEPYTNLDPLAGAGATISSVNDYALWIQTLLNAGTNDSSPINEAIYRDLFGPRTIMNGLFDKVQVLPPLYALGWINVMAGPHEVITHSGSVTGFGANVYILPGEEIGLVTMANTMGSSNQAGALIFIEFMKRLGKVSSVNDTFYLNSLHENLASHPGAHLDLLSANTDKHMSTDMELPLPGNLVDYIGSYHHPAYGVFNVISVEGNPNHSGPHDTGAQEPMMSTSPKTLLRIKPSNRTWPFEISLKHKSNTLFAAQIYWVHGQGDVGYECIKEKTVRIGSSEAKCRQEVFLEPLIEARAVFERDLSGEVSKLGVELEPEMLQKDVSKWRDGMIWFEKRA</sequence>
<keyword evidence="1" id="KW-0472">Membrane</keyword>
<evidence type="ECO:0000313" key="5">
    <source>
        <dbReference type="Proteomes" id="UP000779574"/>
    </source>
</evidence>
<dbReference type="InterPro" id="IPR053143">
    <property type="entry name" value="Arylsulfate_ST"/>
</dbReference>
<dbReference type="InterPro" id="IPR039535">
    <property type="entry name" value="ASST-like"/>
</dbReference>
<evidence type="ECO:0000313" key="4">
    <source>
        <dbReference type="EMBL" id="KAG9698206.1"/>
    </source>
</evidence>
<dbReference type="InterPro" id="IPR012338">
    <property type="entry name" value="Beta-lactam/transpept-like"/>
</dbReference>
<feature type="non-terminal residue" evidence="4">
    <location>
        <position position="1"/>
    </location>
</feature>
<feature type="domain" description="Beta-lactamase-related" evidence="3">
    <location>
        <begin position="584"/>
        <end position="892"/>
    </location>
</feature>
<protein>
    <submittedName>
        <fullName evidence="4">Beta-lactamase/transpeptidase-like protein</fullName>
    </submittedName>
</protein>
<dbReference type="InterPro" id="IPR001466">
    <property type="entry name" value="Beta-lactam-related"/>
</dbReference>
<dbReference type="InterPro" id="IPR011047">
    <property type="entry name" value="Quinoprotein_ADH-like_sf"/>
</dbReference>
<feature type="transmembrane region" description="Helical" evidence="1">
    <location>
        <begin position="567"/>
        <end position="584"/>
    </location>
</feature>
<comment type="caution">
    <text evidence="4">The sequence shown here is derived from an EMBL/GenBank/DDBJ whole genome shotgun (WGS) entry which is preliminary data.</text>
</comment>
<evidence type="ECO:0000256" key="2">
    <source>
        <dbReference type="SAM" id="SignalP"/>
    </source>
</evidence>
<dbReference type="SUPFAM" id="SSF56601">
    <property type="entry name" value="beta-lactamase/transpeptidase-like"/>
    <property type="match status" value="1"/>
</dbReference>
<keyword evidence="1" id="KW-1133">Transmembrane helix</keyword>
<dbReference type="OrthoDB" id="552049at2759"/>
<dbReference type="AlphaFoldDB" id="A0A9P8ETA1"/>
<proteinExistence type="predicted"/>
<feature type="chain" id="PRO_5040283959" evidence="2">
    <location>
        <begin position="19"/>
        <end position="1114"/>
    </location>
</feature>
<dbReference type="Pfam" id="PF00144">
    <property type="entry name" value="Beta-lactamase"/>
    <property type="match status" value="1"/>
</dbReference>
<accession>A0A9P8ETA1</accession>
<dbReference type="EMBL" id="JAHFXF010000059">
    <property type="protein sequence ID" value="KAG9698206.1"/>
    <property type="molecule type" value="Genomic_DNA"/>
</dbReference>
<keyword evidence="1" id="KW-0812">Transmembrane</keyword>
<keyword evidence="2" id="KW-0732">Signal</keyword>
<gene>
    <name evidence="4" type="ORF">KCU76_g2436</name>
</gene>
<evidence type="ECO:0000259" key="3">
    <source>
        <dbReference type="Pfam" id="PF00144"/>
    </source>
</evidence>
<dbReference type="Proteomes" id="UP000779574">
    <property type="component" value="Unassembled WGS sequence"/>
</dbReference>
<evidence type="ECO:0000256" key="1">
    <source>
        <dbReference type="SAM" id="Phobius"/>
    </source>
</evidence>
<reference evidence="4" key="2">
    <citation type="submission" date="2021-08" db="EMBL/GenBank/DDBJ databases">
        <authorList>
            <person name="Gostincar C."/>
            <person name="Sun X."/>
            <person name="Song Z."/>
            <person name="Gunde-Cimerman N."/>
        </authorList>
    </citation>
    <scope>NUCLEOTIDE SEQUENCE</scope>
    <source>
        <strain evidence="4">EXF-9911</strain>
    </source>
</reference>
<name>A0A9P8ETA1_AURME</name>
<organism evidence="4 5">
    <name type="scientific">Aureobasidium melanogenum</name>
    <name type="common">Aureobasidium pullulans var. melanogenum</name>
    <dbReference type="NCBI Taxonomy" id="46634"/>
    <lineage>
        <taxon>Eukaryota</taxon>
        <taxon>Fungi</taxon>
        <taxon>Dikarya</taxon>
        <taxon>Ascomycota</taxon>
        <taxon>Pezizomycotina</taxon>
        <taxon>Dothideomycetes</taxon>
        <taxon>Dothideomycetidae</taxon>
        <taxon>Dothideales</taxon>
        <taxon>Saccotheciaceae</taxon>
        <taxon>Aureobasidium</taxon>
    </lineage>
</organism>